<dbReference type="SUPFAM" id="SSF52309">
    <property type="entry name" value="N-(deoxy)ribosyltransferase-like"/>
    <property type="match status" value="1"/>
</dbReference>
<proteinExistence type="predicted"/>
<dbReference type="Pfam" id="PF19905">
    <property type="entry name" value="DUF6378"/>
    <property type="match status" value="1"/>
</dbReference>
<dbReference type="InterPro" id="IPR025518">
    <property type="entry name" value="DUF4406"/>
</dbReference>
<evidence type="ECO:0000313" key="2">
    <source>
        <dbReference type="EMBL" id="CAB4183405.1"/>
    </source>
</evidence>
<evidence type="ECO:0000313" key="3">
    <source>
        <dbReference type="EMBL" id="CAB4199169.1"/>
    </source>
</evidence>
<reference evidence="4" key="1">
    <citation type="submission" date="2020-05" db="EMBL/GenBank/DDBJ databases">
        <authorList>
            <person name="Chiriac C."/>
            <person name="Salcher M."/>
            <person name="Ghai R."/>
            <person name="Kavagutti S V."/>
        </authorList>
    </citation>
    <scope>NUCLEOTIDE SEQUENCE</scope>
</reference>
<evidence type="ECO:0000259" key="1">
    <source>
        <dbReference type="Pfam" id="PF19905"/>
    </source>
</evidence>
<dbReference type="InterPro" id="IPR045958">
    <property type="entry name" value="DUF6378"/>
</dbReference>
<gene>
    <name evidence="2" type="ORF">UFOVP1084_56</name>
    <name evidence="3" type="ORF">UFOVP1328_22</name>
    <name evidence="4" type="ORF">UFOVP1532_53</name>
</gene>
<dbReference type="Pfam" id="PF14359">
    <property type="entry name" value="DUF4406"/>
    <property type="match status" value="1"/>
</dbReference>
<accession>A0A6J7XC75</accession>
<dbReference type="EMBL" id="LR797278">
    <property type="protein sequence ID" value="CAB4199169.1"/>
    <property type="molecule type" value="Genomic_DNA"/>
</dbReference>
<feature type="domain" description="DUF6378" evidence="1">
    <location>
        <begin position="129"/>
        <end position="203"/>
    </location>
</feature>
<dbReference type="Gene3D" id="3.40.50.10400">
    <property type="entry name" value="Hypothetical protein PA1492"/>
    <property type="match status" value="1"/>
</dbReference>
<sequence length="276" mass="30868">MKKEHVYVAGPMSGIPDFNYPAFRAASKDLRERGYVVTDPVEIDDQVGVVGIIDDAAGLISARGWVDCLSRDIQILCDPEISAVVVLPGWEKSKGAKLEVHVARTLGKRIFSYPELNPVLSAEDAPKETILEEASRLVEGDRGDDYGHPRDDFARTAGAWKAIFGWECSPAQVALAMIVVKLSRLHQTPLKRDSVVDIAGYARTYEMVLDREKADLRHYPTEIKPKENLPATVSIFPREDNGQMELDLRHNFLKRREIAEREGKTVQDVTEELTNA</sequence>
<dbReference type="EMBL" id="LR797042">
    <property type="protein sequence ID" value="CAB4183405.1"/>
    <property type="molecule type" value="Genomic_DNA"/>
</dbReference>
<dbReference type="EMBL" id="LR798385">
    <property type="protein sequence ID" value="CAB5228435.1"/>
    <property type="molecule type" value="Genomic_DNA"/>
</dbReference>
<name>A0A6J7XC75_9CAUD</name>
<organism evidence="4">
    <name type="scientific">uncultured Caudovirales phage</name>
    <dbReference type="NCBI Taxonomy" id="2100421"/>
    <lineage>
        <taxon>Viruses</taxon>
        <taxon>Duplodnaviria</taxon>
        <taxon>Heunggongvirae</taxon>
        <taxon>Uroviricota</taxon>
        <taxon>Caudoviricetes</taxon>
        <taxon>Peduoviridae</taxon>
        <taxon>Maltschvirus</taxon>
        <taxon>Maltschvirus maltsch</taxon>
    </lineage>
</organism>
<evidence type="ECO:0000313" key="4">
    <source>
        <dbReference type="EMBL" id="CAB5228435.1"/>
    </source>
</evidence>
<protein>
    <recommendedName>
        <fullName evidence="1">DUF6378 domain-containing protein</fullName>
    </recommendedName>
</protein>